<dbReference type="Proteomes" id="UP000002051">
    <property type="component" value="Chromosome 3"/>
</dbReference>
<keyword evidence="8" id="KW-1185">Reference proteome</keyword>
<reference evidence="6 8" key="1">
    <citation type="journal article" date="2011" name="Nature">
        <title>The Medicago genome provides insight into the evolution of rhizobial symbioses.</title>
        <authorList>
            <person name="Young N.D."/>
            <person name="Debelle F."/>
            <person name="Oldroyd G.E."/>
            <person name="Geurts R."/>
            <person name="Cannon S.B."/>
            <person name="Udvardi M.K."/>
            <person name="Benedito V.A."/>
            <person name="Mayer K.F."/>
            <person name="Gouzy J."/>
            <person name="Schoof H."/>
            <person name="Van de Peer Y."/>
            <person name="Proost S."/>
            <person name="Cook D.R."/>
            <person name="Meyers B.C."/>
            <person name="Spannagl M."/>
            <person name="Cheung F."/>
            <person name="De Mita S."/>
            <person name="Krishnakumar V."/>
            <person name="Gundlach H."/>
            <person name="Zhou S."/>
            <person name="Mudge J."/>
            <person name="Bharti A.K."/>
            <person name="Murray J.D."/>
            <person name="Naoumkina M.A."/>
            <person name="Rosen B."/>
            <person name="Silverstein K.A."/>
            <person name="Tang H."/>
            <person name="Rombauts S."/>
            <person name="Zhao P.X."/>
            <person name="Zhou P."/>
            <person name="Barbe V."/>
            <person name="Bardou P."/>
            <person name="Bechner M."/>
            <person name="Bellec A."/>
            <person name="Berger A."/>
            <person name="Berges H."/>
            <person name="Bidwell S."/>
            <person name="Bisseling T."/>
            <person name="Choisne N."/>
            <person name="Couloux A."/>
            <person name="Denny R."/>
            <person name="Deshpande S."/>
            <person name="Dai X."/>
            <person name="Doyle J.J."/>
            <person name="Dudez A.M."/>
            <person name="Farmer A.D."/>
            <person name="Fouteau S."/>
            <person name="Franken C."/>
            <person name="Gibelin C."/>
            <person name="Gish J."/>
            <person name="Goldstein S."/>
            <person name="Gonzalez A.J."/>
            <person name="Green P.J."/>
            <person name="Hallab A."/>
            <person name="Hartog M."/>
            <person name="Hua A."/>
            <person name="Humphray S.J."/>
            <person name="Jeong D.H."/>
            <person name="Jing Y."/>
            <person name="Jocker A."/>
            <person name="Kenton S.M."/>
            <person name="Kim D.J."/>
            <person name="Klee K."/>
            <person name="Lai H."/>
            <person name="Lang C."/>
            <person name="Lin S."/>
            <person name="Macmil S.L."/>
            <person name="Magdelenat G."/>
            <person name="Matthews L."/>
            <person name="McCorrison J."/>
            <person name="Monaghan E.L."/>
            <person name="Mun J.H."/>
            <person name="Najar F.Z."/>
            <person name="Nicholson C."/>
            <person name="Noirot C."/>
            <person name="O'Bleness M."/>
            <person name="Paule C.R."/>
            <person name="Poulain J."/>
            <person name="Prion F."/>
            <person name="Qin B."/>
            <person name="Qu C."/>
            <person name="Retzel E.F."/>
            <person name="Riddle C."/>
            <person name="Sallet E."/>
            <person name="Samain S."/>
            <person name="Samson N."/>
            <person name="Sanders I."/>
            <person name="Saurat O."/>
            <person name="Scarpelli C."/>
            <person name="Schiex T."/>
            <person name="Segurens B."/>
            <person name="Severin A.J."/>
            <person name="Sherrier D.J."/>
            <person name="Shi R."/>
            <person name="Sims S."/>
            <person name="Singer S.R."/>
            <person name="Sinharoy S."/>
            <person name="Sterck L."/>
            <person name="Viollet A."/>
            <person name="Wang B.B."/>
            <person name="Wang K."/>
            <person name="Wang M."/>
            <person name="Wang X."/>
            <person name="Warfsmann J."/>
            <person name="Weissenbach J."/>
            <person name="White D.D."/>
            <person name="White J.D."/>
            <person name="Wiley G.B."/>
            <person name="Wincker P."/>
            <person name="Xing Y."/>
            <person name="Yang L."/>
            <person name="Yao Z."/>
            <person name="Ying F."/>
            <person name="Zhai J."/>
            <person name="Zhou L."/>
            <person name="Zuber A."/>
            <person name="Denarie J."/>
            <person name="Dixon R.A."/>
            <person name="May G.D."/>
            <person name="Schwartz D.C."/>
            <person name="Rogers J."/>
            <person name="Quetier F."/>
            <person name="Town C.D."/>
            <person name="Roe B.A."/>
        </authorList>
    </citation>
    <scope>NUCLEOTIDE SEQUENCE [LARGE SCALE GENOMIC DNA]</scope>
    <source>
        <strain evidence="6">A17</strain>
        <strain evidence="7 8">cv. Jemalong A17</strain>
    </source>
</reference>
<protein>
    <submittedName>
        <fullName evidence="6">F0F1 ATP synthase subunit beta</fullName>
    </submittedName>
</protein>
<dbReference type="EMBL" id="CM001219">
    <property type="protein sequence ID" value="AES72678.1"/>
    <property type="molecule type" value="Genomic_DNA"/>
</dbReference>
<dbReference type="InterPro" id="IPR024034">
    <property type="entry name" value="ATPase_F1/V1_b/a_C"/>
</dbReference>
<evidence type="ECO:0000256" key="5">
    <source>
        <dbReference type="ARBA" id="ARBA00023065"/>
    </source>
</evidence>
<dbReference type="Gene3D" id="1.10.1140.10">
    <property type="entry name" value="Bovine Mitochondrial F1-atpase, Atp Synthase Beta Chain, Chain D, domain 3"/>
    <property type="match status" value="1"/>
</dbReference>
<evidence type="ECO:0000313" key="6">
    <source>
        <dbReference type="EMBL" id="AES72678.1"/>
    </source>
</evidence>
<dbReference type="HOGENOM" id="CLU_3071698_0_0_1"/>
<dbReference type="SUPFAM" id="SSF47917">
    <property type="entry name" value="C-terminal domain of alpha and beta subunits of F1 ATP synthase"/>
    <property type="match status" value="1"/>
</dbReference>
<evidence type="ECO:0000313" key="7">
    <source>
        <dbReference type="EnsemblPlants" id="AES72678"/>
    </source>
</evidence>
<evidence type="ECO:0000313" key="8">
    <source>
        <dbReference type="Proteomes" id="UP000002051"/>
    </source>
</evidence>
<evidence type="ECO:0000256" key="3">
    <source>
        <dbReference type="ARBA" id="ARBA00022741"/>
    </source>
</evidence>
<gene>
    <name evidence="6" type="ordered locus">MTR_3g093230</name>
</gene>
<dbReference type="AlphaFoldDB" id="G7J9N6"/>
<dbReference type="STRING" id="3880.G7J9N6"/>
<reference evidence="7" key="3">
    <citation type="submission" date="2015-04" db="UniProtKB">
        <authorList>
            <consortium name="EnsemblPlants"/>
        </authorList>
    </citation>
    <scope>IDENTIFICATION</scope>
    <source>
        <strain evidence="7">cv. Jemalong A17</strain>
    </source>
</reference>
<keyword evidence="2" id="KW-0813">Transport</keyword>
<evidence type="ECO:0000256" key="4">
    <source>
        <dbReference type="ARBA" id="ARBA00022840"/>
    </source>
</evidence>
<evidence type="ECO:0000256" key="1">
    <source>
        <dbReference type="ARBA" id="ARBA00008936"/>
    </source>
</evidence>
<organism evidence="6 8">
    <name type="scientific">Medicago truncatula</name>
    <name type="common">Barrel medic</name>
    <name type="synonym">Medicago tribuloides</name>
    <dbReference type="NCBI Taxonomy" id="3880"/>
    <lineage>
        <taxon>Eukaryota</taxon>
        <taxon>Viridiplantae</taxon>
        <taxon>Streptophyta</taxon>
        <taxon>Embryophyta</taxon>
        <taxon>Tracheophyta</taxon>
        <taxon>Spermatophyta</taxon>
        <taxon>Magnoliopsida</taxon>
        <taxon>eudicotyledons</taxon>
        <taxon>Gunneridae</taxon>
        <taxon>Pentapetalae</taxon>
        <taxon>rosids</taxon>
        <taxon>fabids</taxon>
        <taxon>Fabales</taxon>
        <taxon>Fabaceae</taxon>
        <taxon>Papilionoideae</taxon>
        <taxon>50 kb inversion clade</taxon>
        <taxon>NPAAA clade</taxon>
        <taxon>Hologalegina</taxon>
        <taxon>IRL clade</taxon>
        <taxon>Trifolieae</taxon>
        <taxon>Medicago</taxon>
    </lineage>
</organism>
<dbReference type="EnsemblPlants" id="AES72678">
    <property type="protein sequence ID" value="AES72678"/>
    <property type="gene ID" value="MTR_3g093230"/>
</dbReference>
<keyword evidence="4" id="KW-0067">ATP-binding</keyword>
<keyword evidence="5" id="KW-0406">Ion transport</keyword>
<name>G7J9N6_MEDTR</name>
<evidence type="ECO:0000256" key="2">
    <source>
        <dbReference type="ARBA" id="ARBA00022448"/>
    </source>
</evidence>
<proteinExistence type="inferred from homology"/>
<dbReference type="GO" id="GO:0006811">
    <property type="term" value="P:monoatomic ion transport"/>
    <property type="evidence" value="ECO:0007669"/>
    <property type="project" value="UniProtKB-KW"/>
</dbReference>
<dbReference type="PaxDb" id="3880-AES72678"/>
<comment type="similarity">
    <text evidence="1">Belongs to the ATPase alpha/beta chains family.</text>
</comment>
<keyword evidence="3" id="KW-0547">Nucleotide-binding</keyword>
<reference evidence="6 8" key="2">
    <citation type="journal article" date="2014" name="BMC Genomics">
        <title>An improved genome release (version Mt4.0) for the model legume Medicago truncatula.</title>
        <authorList>
            <person name="Tang H."/>
            <person name="Krishnakumar V."/>
            <person name="Bidwell S."/>
            <person name="Rosen B."/>
            <person name="Chan A."/>
            <person name="Zhou S."/>
            <person name="Gentzbittel L."/>
            <person name="Childs K.L."/>
            <person name="Yandell M."/>
            <person name="Gundlach H."/>
            <person name="Mayer K.F."/>
            <person name="Schwartz D.C."/>
            <person name="Town C.D."/>
        </authorList>
    </citation>
    <scope>GENOME REANNOTATION</scope>
    <source>
        <strain evidence="7 8">cv. Jemalong A17</strain>
    </source>
</reference>
<accession>G7J9N6</accession>
<sequence length="53" mass="6213">MIKIICHSPLCVDYRPFLCPLEEDDRLTVARAQKIEHFLSQPFFEAEVFTSPM</sequence>